<dbReference type="PROSITE" id="PS51857">
    <property type="entry name" value="CSD_2"/>
    <property type="match status" value="1"/>
</dbReference>
<dbReference type="InterPro" id="IPR019844">
    <property type="entry name" value="CSD_CS"/>
</dbReference>
<dbReference type="PROSITE" id="PS00352">
    <property type="entry name" value="CSD_1"/>
    <property type="match status" value="1"/>
</dbReference>
<evidence type="ECO:0000256" key="4">
    <source>
        <dbReference type="RuleBase" id="RU000408"/>
    </source>
</evidence>
<dbReference type="AlphaFoldDB" id="A0A2N5H9X5"/>
<keyword evidence="3" id="KW-0804">Transcription</keyword>
<organism evidence="6 7">
    <name type="scientific">Neobacillus cucumis</name>
    <dbReference type="NCBI Taxonomy" id="1740721"/>
    <lineage>
        <taxon>Bacteria</taxon>
        <taxon>Bacillati</taxon>
        <taxon>Bacillota</taxon>
        <taxon>Bacilli</taxon>
        <taxon>Bacillales</taxon>
        <taxon>Bacillaceae</taxon>
        <taxon>Neobacillus</taxon>
    </lineage>
</organism>
<protein>
    <recommendedName>
        <fullName evidence="5">CSD domain-containing protein</fullName>
    </recommendedName>
</protein>
<comment type="caution">
    <text evidence="6">The sequence shown here is derived from an EMBL/GenBank/DDBJ whole genome shotgun (WGS) entry which is preliminary data.</text>
</comment>
<name>A0A2N5H9X5_9BACI</name>
<evidence type="ECO:0000256" key="2">
    <source>
        <dbReference type="ARBA" id="ARBA00023159"/>
    </source>
</evidence>
<dbReference type="InterPro" id="IPR011129">
    <property type="entry name" value="CSD"/>
</dbReference>
<evidence type="ECO:0000313" key="6">
    <source>
        <dbReference type="EMBL" id="PLS02321.1"/>
    </source>
</evidence>
<evidence type="ECO:0000256" key="1">
    <source>
        <dbReference type="ARBA" id="ARBA00023015"/>
    </source>
</evidence>
<dbReference type="CDD" id="cd04458">
    <property type="entry name" value="CSP_CDS"/>
    <property type="match status" value="1"/>
</dbReference>
<evidence type="ECO:0000313" key="7">
    <source>
        <dbReference type="Proteomes" id="UP000234950"/>
    </source>
</evidence>
<accession>A0A2N5H9X5</accession>
<evidence type="ECO:0000259" key="5">
    <source>
        <dbReference type="PROSITE" id="PS51857"/>
    </source>
</evidence>
<dbReference type="SMART" id="SM00357">
    <property type="entry name" value="CSP"/>
    <property type="match status" value="1"/>
</dbReference>
<comment type="subcellular location">
    <subcellularLocation>
        <location evidence="4">Cytoplasm</location>
    </subcellularLocation>
</comment>
<feature type="domain" description="CSD" evidence="5">
    <location>
        <begin position="2"/>
        <end position="65"/>
    </location>
</feature>
<dbReference type="Gene3D" id="2.40.50.140">
    <property type="entry name" value="Nucleic acid-binding proteins"/>
    <property type="match status" value="1"/>
</dbReference>
<dbReference type="Proteomes" id="UP000234950">
    <property type="component" value="Unassembled WGS sequence"/>
</dbReference>
<evidence type="ECO:0000256" key="3">
    <source>
        <dbReference type="ARBA" id="ARBA00023163"/>
    </source>
</evidence>
<dbReference type="GO" id="GO:0003676">
    <property type="term" value="F:nucleic acid binding"/>
    <property type="evidence" value="ECO:0007669"/>
    <property type="project" value="InterPro"/>
</dbReference>
<dbReference type="GO" id="GO:0005737">
    <property type="term" value="C:cytoplasm"/>
    <property type="evidence" value="ECO:0007669"/>
    <property type="project" value="UniProtKB-SubCell"/>
</dbReference>
<dbReference type="OrthoDB" id="1887806at2"/>
<reference evidence="6 7" key="1">
    <citation type="submission" date="2017-11" db="EMBL/GenBank/DDBJ databases">
        <title>Comparitive Functional Genomics of Dry Heat Resistant strains isolated from the Viking Spacecraft.</title>
        <authorList>
            <person name="Seuylemezian A."/>
            <person name="Cooper K."/>
            <person name="Vaishampayan P."/>
        </authorList>
    </citation>
    <scope>NUCLEOTIDE SEQUENCE [LARGE SCALE GENOMIC DNA]</scope>
    <source>
        <strain evidence="6 7">V32-6</strain>
    </source>
</reference>
<keyword evidence="7" id="KW-1185">Reference proteome</keyword>
<keyword evidence="2" id="KW-0010">Activator</keyword>
<dbReference type="RefSeq" id="WP_101649887.1">
    <property type="nucleotide sequence ID" value="NZ_PGVE01000074.1"/>
</dbReference>
<gene>
    <name evidence="6" type="ORF">CVD27_20280</name>
</gene>
<dbReference type="SUPFAM" id="SSF50249">
    <property type="entry name" value="Nucleic acid-binding proteins"/>
    <property type="match status" value="1"/>
</dbReference>
<dbReference type="Pfam" id="PF00313">
    <property type="entry name" value="CSD"/>
    <property type="match status" value="1"/>
</dbReference>
<sequence>MRDLGVIKWFRTEIDYGFIMRFDGDDLFVHRKNVLCSPSLLNTGELVLFDIHHNKGKDSASNVTLLKLENDVSVVKKWADSPESHIWKRAFPHYLEKLPRREAVDYILNKLQLASSSNEYDFLIDLLTDEEFLLHFDMVKSLASSSTLTKRYASLLSRNGEAPLPEEYHLTIMNELRKNPYLFNPWHVLPLSLYKERADLRAAIADLYKGSILIELLKTYDARNLQWINELVESIKHPLGVINWDTVPEEVLLDERINALAPAEKKIVKLFHSSFSQENVQTAAKWLYSLKYYSDKQQFVRKLPESYRKCKPFLSYLDAKEQVDVLWDDFRLSPITTWPLFSNKAKTMAIARLLKENAIPKQLNELGKLENEPQIKALLLLVWAKEQPEEKKLKAFTTAHRLIQDDLLRQAVSSSKKLNIWCALPGCSYTMYSRVPYCEGRQRQSKDEDGNTYHYTFCPRVGSCEYDMTESEYVGAHTMAVVNLAWSQWTLLEILDACEVTPNLKELENPQQYVNRLSGWVNRLEEIRERLKCSKCSQMMVNNFRYSRDIARYSSTIVSCMKGHPHDQEVYLNHCWCCQKIIDSRESKARVEGLYLCYHCGAGPWNSKKYKVGDICPREDKDEKHHRPMMYEGSGQYRCLTCDHVIQKKH</sequence>
<dbReference type="InterPro" id="IPR002059">
    <property type="entry name" value="CSP_DNA-bd"/>
</dbReference>
<proteinExistence type="predicted"/>
<keyword evidence="1" id="KW-0805">Transcription regulation</keyword>
<dbReference type="InterPro" id="IPR012340">
    <property type="entry name" value="NA-bd_OB-fold"/>
</dbReference>
<dbReference type="EMBL" id="PGVE01000074">
    <property type="protein sequence ID" value="PLS02321.1"/>
    <property type="molecule type" value="Genomic_DNA"/>
</dbReference>